<protein>
    <submittedName>
        <fullName evidence="2">Uncharacterized protein</fullName>
    </submittedName>
</protein>
<reference evidence="2 3" key="1">
    <citation type="submission" date="2016-11" db="EMBL/GenBank/DDBJ databases">
        <authorList>
            <person name="Jaros S."/>
            <person name="Januszkiewicz K."/>
            <person name="Wedrychowicz H."/>
        </authorList>
    </citation>
    <scope>NUCLEOTIDE SEQUENCE [LARGE SCALE GENOMIC DNA]</scope>
    <source>
        <strain evidence="2 3">DSM 27063</strain>
    </source>
</reference>
<organism evidence="2 3">
    <name type="scientific">Tangfeifania diversioriginum</name>
    <dbReference type="NCBI Taxonomy" id="1168035"/>
    <lineage>
        <taxon>Bacteria</taxon>
        <taxon>Pseudomonadati</taxon>
        <taxon>Bacteroidota</taxon>
        <taxon>Bacteroidia</taxon>
        <taxon>Marinilabiliales</taxon>
        <taxon>Prolixibacteraceae</taxon>
        <taxon>Tangfeifania</taxon>
    </lineage>
</organism>
<proteinExistence type="predicted"/>
<evidence type="ECO:0000256" key="1">
    <source>
        <dbReference type="SAM" id="Phobius"/>
    </source>
</evidence>
<keyword evidence="1" id="KW-1133">Transmembrane helix</keyword>
<name>A0A1M6FFI9_9BACT</name>
<dbReference type="EMBL" id="FQZE01000008">
    <property type="protein sequence ID" value="SHI96435.1"/>
    <property type="molecule type" value="Genomic_DNA"/>
</dbReference>
<keyword evidence="1" id="KW-0812">Transmembrane</keyword>
<keyword evidence="3" id="KW-1185">Reference proteome</keyword>
<gene>
    <name evidence="2" type="ORF">SAMN05444280_108150</name>
</gene>
<dbReference type="STRING" id="1168035.SAMN05444280_108150"/>
<keyword evidence="1" id="KW-0472">Membrane</keyword>
<dbReference type="Proteomes" id="UP000184050">
    <property type="component" value="Unassembled WGS sequence"/>
</dbReference>
<dbReference type="AlphaFoldDB" id="A0A1M6FFI9"/>
<evidence type="ECO:0000313" key="2">
    <source>
        <dbReference type="EMBL" id="SHI96435.1"/>
    </source>
</evidence>
<feature type="transmembrane region" description="Helical" evidence="1">
    <location>
        <begin position="33"/>
        <end position="55"/>
    </location>
</feature>
<accession>A0A1M6FFI9</accession>
<evidence type="ECO:0000313" key="3">
    <source>
        <dbReference type="Proteomes" id="UP000184050"/>
    </source>
</evidence>
<sequence length="86" mass="9919">MNNYCNQRDIFSLCLQTHTKITGILNDLLSMCAFWKFLFCSVVLLNTFLVIILILKIVRREIGVVVARLRNKSGISTTPQFLDRNI</sequence>